<keyword evidence="1" id="KW-0812">Transmembrane</keyword>
<evidence type="ECO:0000256" key="1">
    <source>
        <dbReference type="SAM" id="Phobius"/>
    </source>
</evidence>
<dbReference type="AlphaFoldDB" id="A0A8J3KPW8"/>
<name>A0A8J3KPW8_9ACTN</name>
<keyword evidence="1" id="KW-1133">Transmembrane helix</keyword>
<dbReference type="Pfam" id="PF20225">
    <property type="entry name" value="DUF6584"/>
    <property type="match status" value="1"/>
</dbReference>
<sequence length="165" mass="17929">MAKADVLARVRADLAAGHTHLAVQRLRTLLAVLPDDIDIRALLSSIYRQTGNPVEAGRWGFLTDEVRDAELTAFAKANPDPWQRLRLLHFQGDTVHLSATAAQRLVQLADEAERSGKPTQWAGSYRAPTKKRGVVVPCLFTFVVIGVALVLAGIGAIKVIGWVAD</sequence>
<proteinExistence type="predicted"/>
<dbReference type="EMBL" id="BONH01000037">
    <property type="protein sequence ID" value="GIG01224.1"/>
    <property type="molecule type" value="Genomic_DNA"/>
</dbReference>
<feature type="transmembrane region" description="Helical" evidence="1">
    <location>
        <begin position="134"/>
        <end position="164"/>
    </location>
</feature>
<dbReference type="InterPro" id="IPR046491">
    <property type="entry name" value="DUF6584"/>
</dbReference>
<keyword evidence="1" id="KW-0472">Membrane</keyword>
<comment type="caution">
    <text evidence="2">The sequence shown here is derived from an EMBL/GenBank/DDBJ whole genome shotgun (WGS) entry which is preliminary data.</text>
</comment>
<evidence type="ECO:0000313" key="2">
    <source>
        <dbReference type="EMBL" id="GIG01224.1"/>
    </source>
</evidence>
<organism evidence="2 3">
    <name type="scientific">Catellatospora citrea</name>
    <dbReference type="NCBI Taxonomy" id="53366"/>
    <lineage>
        <taxon>Bacteria</taxon>
        <taxon>Bacillati</taxon>
        <taxon>Actinomycetota</taxon>
        <taxon>Actinomycetes</taxon>
        <taxon>Micromonosporales</taxon>
        <taxon>Micromonosporaceae</taxon>
        <taxon>Catellatospora</taxon>
    </lineage>
</organism>
<gene>
    <name evidence="2" type="ORF">Cci01nite_63170</name>
</gene>
<dbReference type="RefSeq" id="WP_120317636.1">
    <property type="nucleotide sequence ID" value="NZ_BONH01000037.1"/>
</dbReference>
<keyword evidence="3" id="KW-1185">Reference proteome</keyword>
<evidence type="ECO:0000313" key="3">
    <source>
        <dbReference type="Proteomes" id="UP000659904"/>
    </source>
</evidence>
<reference evidence="2 3" key="1">
    <citation type="submission" date="2021-01" db="EMBL/GenBank/DDBJ databases">
        <title>Whole genome shotgun sequence of Catellatospora citrea NBRC 14495.</title>
        <authorList>
            <person name="Komaki H."/>
            <person name="Tamura T."/>
        </authorList>
    </citation>
    <scope>NUCLEOTIDE SEQUENCE [LARGE SCALE GENOMIC DNA]</scope>
    <source>
        <strain evidence="2 3">NBRC 14495</strain>
    </source>
</reference>
<protein>
    <submittedName>
        <fullName evidence="2">Uncharacterized protein</fullName>
    </submittedName>
</protein>
<dbReference type="Proteomes" id="UP000659904">
    <property type="component" value="Unassembled WGS sequence"/>
</dbReference>
<accession>A0A8J3KPW8</accession>